<dbReference type="OrthoDB" id="9805269at2"/>
<evidence type="ECO:0000313" key="12">
    <source>
        <dbReference type="Proteomes" id="UP000199611"/>
    </source>
</evidence>
<feature type="binding site" evidence="5 8">
    <location>
        <position position="368"/>
    </location>
    <ligand>
        <name>substrate</name>
    </ligand>
</feature>
<evidence type="ECO:0000256" key="5">
    <source>
        <dbReference type="HAMAP-Rule" id="MF_01024"/>
    </source>
</evidence>
<dbReference type="Proteomes" id="UP000199611">
    <property type="component" value="Unassembled WGS sequence"/>
</dbReference>
<evidence type="ECO:0000256" key="3">
    <source>
        <dbReference type="ARBA" id="ARBA00022833"/>
    </source>
</evidence>
<dbReference type="PROSITE" id="PS00611">
    <property type="entry name" value="HISOL_DEHYDROGENASE"/>
    <property type="match status" value="1"/>
</dbReference>
<dbReference type="STRING" id="39841.SAMN05660836_01452"/>
<evidence type="ECO:0000256" key="6">
    <source>
        <dbReference type="PIRNR" id="PIRNR000099"/>
    </source>
</evidence>
<keyword evidence="3 5" id="KW-0862">Zinc</keyword>
<dbReference type="EMBL" id="FOUU01000004">
    <property type="protein sequence ID" value="SFM78783.1"/>
    <property type="molecule type" value="Genomic_DNA"/>
</dbReference>
<dbReference type="PRINTS" id="PR00083">
    <property type="entry name" value="HOLDHDRGNASE"/>
</dbReference>
<dbReference type="PANTHER" id="PTHR21256">
    <property type="entry name" value="HISTIDINOL DEHYDROGENASE HDH"/>
    <property type="match status" value="1"/>
</dbReference>
<feature type="binding site" evidence="5 9">
    <location>
        <position position="266"/>
    </location>
    <ligand>
        <name>Zn(2+)</name>
        <dbReference type="ChEBI" id="CHEBI:29105"/>
    </ligand>
</feature>
<organism evidence="11 12">
    <name type="scientific">Thermodesulforhabdus norvegica</name>
    <dbReference type="NCBI Taxonomy" id="39841"/>
    <lineage>
        <taxon>Bacteria</taxon>
        <taxon>Pseudomonadati</taxon>
        <taxon>Thermodesulfobacteriota</taxon>
        <taxon>Syntrophobacteria</taxon>
        <taxon>Syntrophobacterales</taxon>
        <taxon>Thermodesulforhabdaceae</taxon>
        <taxon>Thermodesulforhabdus</taxon>
    </lineage>
</organism>
<protein>
    <recommendedName>
        <fullName evidence="5">Histidinol dehydrogenase</fullName>
        <shortName evidence="5">HDH</shortName>
        <ecNumber evidence="5">1.1.1.23</ecNumber>
    </recommendedName>
</protein>
<evidence type="ECO:0000256" key="4">
    <source>
        <dbReference type="ARBA" id="ARBA00023002"/>
    </source>
</evidence>
<keyword evidence="5" id="KW-0028">Amino-acid biosynthesis</keyword>
<keyword evidence="2 5" id="KW-0479">Metal-binding</keyword>
<feature type="active site" description="Proton acceptor" evidence="5 7">
    <location>
        <position position="335"/>
    </location>
</feature>
<feature type="binding site" evidence="5 8">
    <location>
        <position position="244"/>
    </location>
    <ligand>
        <name>substrate</name>
    </ligand>
</feature>
<evidence type="ECO:0000256" key="10">
    <source>
        <dbReference type="RuleBase" id="RU004175"/>
    </source>
</evidence>
<evidence type="ECO:0000256" key="8">
    <source>
        <dbReference type="PIRSR" id="PIRSR000099-3"/>
    </source>
</evidence>
<reference evidence="11 12" key="1">
    <citation type="submission" date="2016-10" db="EMBL/GenBank/DDBJ databases">
        <authorList>
            <person name="de Groot N.N."/>
        </authorList>
    </citation>
    <scope>NUCLEOTIDE SEQUENCE [LARGE SCALE GENOMIC DNA]</scope>
    <source>
        <strain evidence="11 12">DSM 9990</strain>
    </source>
</reference>
<dbReference type="PIRSF" id="PIRSF000099">
    <property type="entry name" value="Histidinol_dh"/>
    <property type="match status" value="1"/>
</dbReference>
<dbReference type="AlphaFoldDB" id="A0A1I4TQG4"/>
<keyword evidence="12" id="KW-1185">Reference proteome</keyword>
<evidence type="ECO:0000256" key="9">
    <source>
        <dbReference type="PIRSR" id="PIRSR000099-4"/>
    </source>
</evidence>
<feature type="binding site" evidence="5 8">
    <location>
        <position position="427"/>
    </location>
    <ligand>
        <name>substrate</name>
    </ligand>
</feature>
<feature type="binding site" evidence="5 8">
    <location>
        <position position="422"/>
    </location>
    <ligand>
        <name>substrate</name>
    </ligand>
</feature>
<feature type="binding site" evidence="5 8">
    <location>
        <position position="335"/>
    </location>
    <ligand>
        <name>substrate</name>
    </ligand>
</feature>
<dbReference type="InterPro" id="IPR022695">
    <property type="entry name" value="Histidinol_DH_monofunct"/>
</dbReference>
<dbReference type="GO" id="GO:0005829">
    <property type="term" value="C:cytosol"/>
    <property type="evidence" value="ECO:0007669"/>
    <property type="project" value="TreeGrafter"/>
</dbReference>
<feature type="binding site" evidence="5 9">
    <location>
        <position position="427"/>
    </location>
    <ligand>
        <name>Zn(2+)</name>
        <dbReference type="ChEBI" id="CHEBI:29105"/>
    </ligand>
</feature>
<evidence type="ECO:0000256" key="7">
    <source>
        <dbReference type="PIRSR" id="PIRSR000099-1"/>
    </source>
</evidence>
<dbReference type="InterPro" id="IPR001692">
    <property type="entry name" value="Histidinol_DH_CS"/>
</dbReference>
<gene>
    <name evidence="5" type="primary">hisD</name>
    <name evidence="11" type="ORF">SAMN05660836_01452</name>
</gene>
<feature type="active site" description="Proton acceptor" evidence="5 7">
    <location>
        <position position="334"/>
    </location>
</feature>
<dbReference type="EC" id="1.1.1.23" evidence="5"/>
<dbReference type="RefSeq" id="WP_093394626.1">
    <property type="nucleotide sequence ID" value="NZ_FOUU01000004.1"/>
</dbReference>
<proteinExistence type="inferred from homology"/>
<dbReference type="GO" id="GO:0000105">
    <property type="term" value="P:L-histidine biosynthetic process"/>
    <property type="evidence" value="ECO:0007669"/>
    <property type="project" value="UniProtKB-UniRule"/>
</dbReference>
<dbReference type="UniPathway" id="UPA00031">
    <property type="reaction ID" value="UER00014"/>
</dbReference>
<dbReference type="SUPFAM" id="SSF53720">
    <property type="entry name" value="ALDH-like"/>
    <property type="match status" value="1"/>
</dbReference>
<dbReference type="Gene3D" id="3.40.50.1980">
    <property type="entry name" value="Nitrogenase molybdenum iron protein domain"/>
    <property type="match status" value="2"/>
</dbReference>
<dbReference type="CDD" id="cd06572">
    <property type="entry name" value="Histidinol_dh"/>
    <property type="match status" value="1"/>
</dbReference>
<evidence type="ECO:0000256" key="1">
    <source>
        <dbReference type="ARBA" id="ARBA00010178"/>
    </source>
</evidence>
<feature type="binding site" evidence="5 8">
    <location>
        <position position="266"/>
    </location>
    <ligand>
        <name>substrate</name>
    </ligand>
</feature>
<dbReference type="GO" id="GO:0004399">
    <property type="term" value="F:histidinol dehydrogenase activity"/>
    <property type="evidence" value="ECO:0007669"/>
    <property type="project" value="UniProtKB-UniRule"/>
</dbReference>
<feature type="binding site" evidence="5 9">
    <location>
        <position position="269"/>
    </location>
    <ligand>
        <name>Zn(2+)</name>
        <dbReference type="ChEBI" id="CHEBI:29105"/>
    </ligand>
</feature>
<comment type="pathway">
    <text evidence="5">Amino-acid biosynthesis; L-histidine biosynthesis; L-histidine from 5-phospho-alpha-D-ribose 1-diphosphate: step 9/9.</text>
</comment>
<dbReference type="Gene3D" id="1.20.5.1300">
    <property type="match status" value="1"/>
</dbReference>
<comment type="function">
    <text evidence="5">Catalyzes the sequential NAD-dependent oxidations of L-histidinol to L-histidinaldehyde and then to L-histidine.</text>
</comment>
<comment type="similarity">
    <text evidence="1 5 6 10">Belongs to the histidinol dehydrogenase family.</text>
</comment>
<evidence type="ECO:0000256" key="2">
    <source>
        <dbReference type="ARBA" id="ARBA00022723"/>
    </source>
</evidence>
<accession>A0A1I4TQG4</accession>
<keyword evidence="4 5" id="KW-0560">Oxidoreductase</keyword>
<dbReference type="GO" id="GO:0008270">
    <property type="term" value="F:zinc ion binding"/>
    <property type="evidence" value="ECO:0007669"/>
    <property type="project" value="UniProtKB-UniRule"/>
</dbReference>
<sequence length="438" mass="48418">MIALYSYPSDASEQFLRRLRERGAIVDETIEARVKGILEEVRKKGDRAIVEYTRAFDCPDFEKAMIAVSDDEIEKAYEEISGFDRDFTDIIRRAADNVREFHEAQKERSWFMTRDDGVFLGQMVRPVESVGAYIPGGAEGATPLISTVIMTVIPARVAGVKEIAIASPPRKDGTLHPGLLVTAKECGAQRIYRMGSAWAVAAFAWGTETVKPVNIIVGPGNIYVTTAKRLLMGIVGVDIIAGPSEVLIIADETANPVFVAADLLSQAEHDTYASPVLITWNKELAEGVIEEVKRQVRSLPRRDVALEALTNYGACFLVENEDVAAELANRIAPEHLELHVKTPWDWLGKITNAGALFIGHYTPEPLGDYFAGPNHVLPTSQTARFASALGVQNFLRRISLLHYPEEAFFRDASAVERMARWEGLEAHARSISIRKKNG</sequence>
<comment type="catalytic activity">
    <reaction evidence="5">
        <text>L-histidinol + 2 NAD(+) + H2O = L-histidine + 2 NADH + 3 H(+)</text>
        <dbReference type="Rhea" id="RHEA:20641"/>
        <dbReference type="ChEBI" id="CHEBI:15377"/>
        <dbReference type="ChEBI" id="CHEBI:15378"/>
        <dbReference type="ChEBI" id="CHEBI:57540"/>
        <dbReference type="ChEBI" id="CHEBI:57595"/>
        <dbReference type="ChEBI" id="CHEBI:57699"/>
        <dbReference type="ChEBI" id="CHEBI:57945"/>
        <dbReference type="EC" id="1.1.1.23"/>
    </reaction>
</comment>
<comment type="cofactor">
    <cofactor evidence="5 9">
        <name>Zn(2+)</name>
        <dbReference type="ChEBI" id="CHEBI:29105"/>
    </cofactor>
    <text evidence="5 9">Binds 1 zinc ion per subunit.</text>
</comment>
<keyword evidence="5" id="KW-0520">NAD</keyword>
<dbReference type="FunFam" id="3.40.50.1980:FF:000001">
    <property type="entry name" value="Histidinol dehydrogenase"/>
    <property type="match status" value="1"/>
</dbReference>
<feature type="binding site" evidence="5 8">
    <location>
        <position position="269"/>
    </location>
    <ligand>
        <name>substrate</name>
    </ligand>
</feature>
<comment type="caution">
    <text evidence="5">Lacks conserved residue(s) required for the propagation of feature annotation.</text>
</comment>
<name>A0A1I4TQG4_9BACT</name>
<evidence type="ECO:0000313" key="11">
    <source>
        <dbReference type="EMBL" id="SFM78783.1"/>
    </source>
</evidence>
<dbReference type="InterPro" id="IPR012131">
    <property type="entry name" value="Hstdl_DH"/>
</dbReference>
<feature type="binding site" evidence="5 9">
    <location>
        <position position="368"/>
    </location>
    <ligand>
        <name>Zn(2+)</name>
        <dbReference type="ChEBI" id="CHEBI:29105"/>
    </ligand>
</feature>
<keyword evidence="5" id="KW-0368">Histidine biosynthesis</keyword>
<dbReference type="NCBIfam" id="TIGR00069">
    <property type="entry name" value="hisD"/>
    <property type="match status" value="1"/>
</dbReference>
<dbReference type="GO" id="GO:0051287">
    <property type="term" value="F:NAD binding"/>
    <property type="evidence" value="ECO:0007669"/>
    <property type="project" value="InterPro"/>
</dbReference>
<dbReference type="InterPro" id="IPR016161">
    <property type="entry name" value="Ald_DH/histidinol_DH"/>
</dbReference>
<dbReference type="PANTHER" id="PTHR21256:SF2">
    <property type="entry name" value="HISTIDINE BIOSYNTHESIS TRIFUNCTIONAL PROTEIN"/>
    <property type="match status" value="1"/>
</dbReference>
<dbReference type="HAMAP" id="MF_01024">
    <property type="entry name" value="HisD"/>
    <property type="match status" value="1"/>
</dbReference>
<dbReference type="Pfam" id="PF00815">
    <property type="entry name" value="Histidinol_dh"/>
    <property type="match status" value="1"/>
</dbReference>